<dbReference type="PIRSF" id="PIRSF018427">
    <property type="entry name" value="Isopntndiph_ism"/>
    <property type="match status" value="1"/>
</dbReference>
<dbReference type="SUPFAM" id="SSF55811">
    <property type="entry name" value="Nudix"/>
    <property type="match status" value="1"/>
</dbReference>
<evidence type="ECO:0000256" key="7">
    <source>
        <dbReference type="ARBA" id="ARBA00023211"/>
    </source>
</evidence>
<proteinExistence type="inferred from homology"/>
<evidence type="ECO:0000313" key="13">
    <source>
        <dbReference type="EMBL" id="QKG79582.1"/>
    </source>
</evidence>
<accession>A0A7D4C8I6</accession>
<evidence type="ECO:0000256" key="8">
    <source>
        <dbReference type="ARBA" id="ARBA00023229"/>
    </source>
</evidence>
<dbReference type="InterPro" id="IPR015797">
    <property type="entry name" value="NUDIX_hydrolase-like_dom_sf"/>
</dbReference>
<dbReference type="UniPathway" id="UPA00059">
    <property type="reaction ID" value="UER00104"/>
</dbReference>
<dbReference type="Proteomes" id="UP000500961">
    <property type="component" value="Chromosome"/>
</dbReference>
<dbReference type="Gene3D" id="3.90.79.10">
    <property type="entry name" value="Nucleoside Triphosphate Pyrophosphohydrolase"/>
    <property type="match status" value="1"/>
</dbReference>
<dbReference type="InterPro" id="IPR011876">
    <property type="entry name" value="IsopentenylPP_isomerase_typ1"/>
</dbReference>
<dbReference type="GO" id="GO:0050992">
    <property type="term" value="P:dimethylallyl diphosphate biosynthetic process"/>
    <property type="evidence" value="ECO:0007669"/>
    <property type="project" value="UniProtKB-UniPathway"/>
</dbReference>
<dbReference type="GO" id="GO:0008299">
    <property type="term" value="P:isoprenoid biosynthetic process"/>
    <property type="evidence" value="ECO:0007669"/>
    <property type="project" value="UniProtKB-UniRule"/>
</dbReference>
<keyword evidence="8" id="KW-0414">Isoprene biosynthesis</keyword>
<comment type="pathway">
    <text evidence="1">Isoprenoid biosynthesis; dimethylallyl diphosphate biosynthesis; dimethylallyl diphosphate from isopentenyl diphosphate: step 1/1.</text>
</comment>
<sequence>MDKNQIALVNQNDNVIGFKDKQQVHIDGDLHRAFSILICNGNGQMLIHKRAFSKYHSPGLWTNACCSHLTQGEEMQNVIFERLKHEMGITCNLNHLFTFHYRVELDNGLIENEIDWVYVGKFEGSPNPNPDEVNDWKWVDIDWLLDDIEENPDSYTYWFKYILQNHKEEVVLAIKQCSGL</sequence>
<evidence type="ECO:0000256" key="4">
    <source>
        <dbReference type="ARBA" id="ARBA00022490"/>
    </source>
</evidence>
<dbReference type="KEGG" id="ttz:FHG85_04670"/>
<keyword evidence="5" id="KW-0479">Metal-binding</keyword>
<dbReference type="EC" id="5.3.3.2" evidence="3 10"/>
<evidence type="ECO:0000259" key="12">
    <source>
        <dbReference type="PROSITE" id="PS51462"/>
    </source>
</evidence>
<dbReference type="Pfam" id="PF00293">
    <property type="entry name" value="NUDIX"/>
    <property type="match status" value="1"/>
</dbReference>
<reference evidence="13 14" key="1">
    <citation type="submission" date="2019-07" db="EMBL/GenBank/DDBJ databases">
        <title>Thalassofilum flectens gen. nov., sp. nov., a novel moderate thermophilic anaerobe from a shallow sea hot spring in Kunashir Island (Russia), representing a new family in the order Bacteroidales, and proposal of Thalassofilacea fam. nov.</title>
        <authorList>
            <person name="Kochetkova T.V."/>
            <person name="Podosokorskaya O.A."/>
            <person name="Novikov A."/>
            <person name="Elcheninov A.G."/>
            <person name="Toshchakov S.V."/>
            <person name="Kublanov I.V."/>
        </authorList>
    </citation>
    <scope>NUCLEOTIDE SEQUENCE [LARGE SCALE GENOMIC DNA]</scope>
    <source>
        <strain evidence="13 14">38-H</strain>
    </source>
</reference>
<dbReference type="AlphaFoldDB" id="A0A7D4C8I6"/>
<keyword evidence="6" id="KW-0460">Magnesium</keyword>
<evidence type="ECO:0000256" key="9">
    <source>
        <dbReference type="ARBA" id="ARBA00023235"/>
    </source>
</evidence>
<keyword evidence="7" id="KW-0464">Manganese</keyword>
<dbReference type="GO" id="GO:0046872">
    <property type="term" value="F:metal ion binding"/>
    <property type="evidence" value="ECO:0007669"/>
    <property type="project" value="UniProtKB-KW"/>
</dbReference>
<dbReference type="RefSeq" id="WP_173073453.1">
    <property type="nucleotide sequence ID" value="NZ_CP041345.1"/>
</dbReference>
<dbReference type="PROSITE" id="PS51462">
    <property type="entry name" value="NUDIX"/>
    <property type="match status" value="1"/>
</dbReference>
<keyword evidence="9 13" id="KW-0413">Isomerase</keyword>
<protein>
    <recommendedName>
        <fullName evidence="3 10">Isopentenyl-diphosphate delta-isomerase</fullName>
        <ecNumber evidence="3 10">5.3.3.2</ecNumber>
    </recommendedName>
</protein>
<dbReference type="NCBIfam" id="NF002995">
    <property type="entry name" value="PRK03759.1"/>
    <property type="match status" value="1"/>
</dbReference>
<evidence type="ECO:0000256" key="3">
    <source>
        <dbReference type="ARBA" id="ARBA00012057"/>
    </source>
</evidence>
<comment type="similarity">
    <text evidence="2">Belongs to the IPP isomerase type 1 family.</text>
</comment>
<dbReference type="PANTHER" id="PTHR10885">
    <property type="entry name" value="ISOPENTENYL-DIPHOSPHATE DELTA-ISOMERASE"/>
    <property type="match status" value="1"/>
</dbReference>
<name>A0A7D4C8I6_9BACT</name>
<feature type="active site" evidence="11">
    <location>
        <position position="113"/>
    </location>
</feature>
<dbReference type="EMBL" id="CP041345">
    <property type="protein sequence ID" value="QKG79582.1"/>
    <property type="molecule type" value="Genomic_DNA"/>
</dbReference>
<dbReference type="CDD" id="cd02885">
    <property type="entry name" value="NUDIX_IPP_Isomerase"/>
    <property type="match status" value="1"/>
</dbReference>
<evidence type="ECO:0000256" key="5">
    <source>
        <dbReference type="ARBA" id="ARBA00022723"/>
    </source>
</evidence>
<evidence type="ECO:0000313" key="14">
    <source>
        <dbReference type="Proteomes" id="UP000500961"/>
    </source>
</evidence>
<evidence type="ECO:0000256" key="1">
    <source>
        <dbReference type="ARBA" id="ARBA00004826"/>
    </source>
</evidence>
<keyword evidence="4" id="KW-0963">Cytoplasm</keyword>
<organism evidence="13 14">
    <name type="scientific">Tenuifilum thalassicum</name>
    <dbReference type="NCBI Taxonomy" id="2590900"/>
    <lineage>
        <taxon>Bacteria</taxon>
        <taxon>Pseudomonadati</taxon>
        <taxon>Bacteroidota</taxon>
        <taxon>Bacteroidia</taxon>
        <taxon>Bacteroidales</taxon>
        <taxon>Tenuifilaceae</taxon>
        <taxon>Tenuifilum</taxon>
    </lineage>
</organism>
<evidence type="ECO:0000256" key="11">
    <source>
        <dbReference type="PIRSR" id="PIRSR018427-1"/>
    </source>
</evidence>
<evidence type="ECO:0000256" key="6">
    <source>
        <dbReference type="ARBA" id="ARBA00022842"/>
    </source>
</evidence>
<evidence type="ECO:0000256" key="10">
    <source>
        <dbReference type="NCBIfam" id="TIGR02150"/>
    </source>
</evidence>
<feature type="domain" description="Nudix hydrolase" evidence="12">
    <location>
        <begin position="29"/>
        <end position="161"/>
    </location>
</feature>
<keyword evidence="14" id="KW-1185">Reference proteome</keyword>
<feature type="active site" evidence="11">
    <location>
        <position position="66"/>
    </location>
</feature>
<dbReference type="PANTHER" id="PTHR10885:SF0">
    <property type="entry name" value="ISOPENTENYL-DIPHOSPHATE DELTA-ISOMERASE"/>
    <property type="match status" value="1"/>
</dbReference>
<dbReference type="GO" id="GO:0004452">
    <property type="term" value="F:isopentenyl-diphosphate delta-isomerase activity"/>
    <property type="evidence" value="ECO:0007669"/>
    <property type="project" value="UniProtKB-UniRule"/>
</dbReference>
<dbReference type="InterPro" id="IPR000086">
    <property type="entry name" value="NUDIX_hydrolase_dom"/>
</dbReference>
<dbReference type="HAMAP" id="MF_00202">
    <property type="entry name" value="Idi"/>
    <property type="match status" value="1"/>
</dbReference>
<gene>
    <name evidence="13" type="ORF">FHG85_04670</name>
</gene>
<dbReference type="NCBIfam" id="TIGR02150">
    <property type="entry name" value="IPP_isom_1"/>
    <property type="match status" value="1"/>
</dbReference>
<dbReference type="InterPro" id="IPR056375">
    <property type="entry name" value="Idi_bact"/>
</dbReference>
<evidence type="ECO:0000256" key="2">
    <source>
        <dbReference type="ARBA" id="ARBA00007579"/>
    </source>
</evidence>